<organism evidence="12 13">
    <name type="scientific">Vulgatibacter incomptus</name>
    <dbReference type="NCBI Taxonomy" id="1391653"/>
    <lineage>
        <taxon>Bacteria</taxon>
        <taxon>Pseudomonadati</taxon>
        <taxon>Myxococcota</taxon>
        <taxon>Myxococcia</taxon>
        <taxon>Myxococcales</taxon>
        <taxon>Cystobacterineae</taxon>
        <taxon>Vulgatibacteraceae</taxon>
        <taxon>Vulgatibacter</taxon>
    </lineage>
</organism>
<dbReference type="PRINTS" id="PR01853">
    <property type="entry name" value="YAJCTRNLCASE"/>
</dbReference>
<dbReference type="PANTHER" id="PTHR33909:SF1">
    <property type="entry name" value="SEC TRANSLOCON ACCESSORY COMPLEX SUBUNIT YAJC"/>
    <property type="match status" value="1"/>
</dbReference>
<dbReference type="EMBL" id="CP012332">
    <property type="protein sequence ID" value="AKU89884.1"/>
    <property type="molecule type" value="Genomic_DNA"/>
</dbReference>
<reference evidence="12 13" key="1">
    <citation type="submission" date="2015-08" db="EMBL/GenBank/DDBJ databases">
        <authorList>
            <person name="Babu N.S."/>
            <person name="Beckwith C.J."/>
            <person name="Beseler K.G."/>
            <person name="Brison A."/>
            <person name="Carone J.V."/>
            <person name="Caskin T.P."/>
            <person name="Diamond M."/>
            <person name="Durham M.E."/>
            <person name="Foxe J.M."/>
            <person name="Go M."/>
            <person name="Henderson B.A."/>
            <person name="Jones I.B."/>
            <person name="McGettigan J.A."/>
            <person name="Micheletti S.J."/>
            <person name="Nasrallah M.E."/>
            <person name="Ortiz D."/>
            <person name="Piller C.R."/>
            <person name="Privatt S.R."/>
            <person name="Schneider S.L."/>
            <person name="Sharp S."/>
            <person name="Smith T.C."/>
            <person name="Stanton J.D."/>
            <person name="Ullery H.E."/>
            <person name="Wilson R.J."/>
            <person name="Serrano M.G."/>
            <person name="Buck G."/>
            <person name="Lee V."/>
            <person name="Wang Y."/>
            <person name="Carvalho R."/>
            <person name="Voegtly L."/>
            <person name="Shi R."/>
            <person name="Duckworth R."/>
            <person name="Johnson A."/>
            <person name="Loviza R."/>
            <person name="Walstead R."/>
            <person name="Shah Z."/>
            <person name="Kiflezghi M."/>
            <person name="Wade K."/>
            <person name="Ball S.L."/>
            <person name="Bradley K.W."/>
            <person name="Asai D.J."/>
            <person name="Bowman C.A."/>
            <person name="Russell D.A."/>
            <person name="Pope W.H."/>
            <person name="Jacobs-Sera D."/>
            <person name="Hendrix R.W."/>
            <person name="Hatfull G.F."/>
        </authorList>
    </citation>
    <scope>NUCLEOTIDE SEQUENCE [LARGE SCALE GENOMIC DNA]</scope>
    <source>
        <strain evidence="12 13">DSM 27710</strain>
    </source>
</reference>
<evidence type="ECO:0000256" key="10">
    <source>
        <dbReference type="ARBA" id="ARBA00023136"/>
    </source>
</evidence>
<keyword evidence="5" id="KW-1003">Cell membrane</keyword>
<comment type="similarity">
    <text evidence="2">Belongs to the YajC family.</text>
</comment>
<evidence type="ECO:0000256" key="1">
    <source>
        <dbReference type="ARBA" id="ARBA00004162"/>
    </source>
</evidence>
<keyword evidence="9" id="KW-0811">Translocation</keyword>
<dbReference type="Pfam" id="PF02699">
    <property type="entry name" value="YajC"/>
    <property type="match status" value="1"/>
</dbReference>
<dbReference type="RefSeq" id="WP_240475409.1">
    <property type="nucleotide sequence ID" value="NZ_CP012332.1"/>
</dbReference>
<dbReference type="Proteomes" id="UP000055590">
    <property type="component" value="Chromosome"/>
</dbReference>
<keyword evidence="13" id="KW-1185">Reference proteome</keyword>
<dbReference type="SMART" id="SM01323">
    <property type="entry name" value="YajC"/>
    <property type="match status" value="1"/>
</dbReference>
<feature type="transmembrane region" description="Helical" evidence="11">
    <location>
        <begin position="20"/>
        <end position="39"/>
    </location>
</feature>
<evidence type="ECO:0000313" key="12">
    <source>
        <dbReference type="EMBL" id="AKU89884.1"/>
    </source>
</evidence>
<comment type="subcellular location">
    <subcellularLocation>
        <location evidence="1">Cell membrane</location>
        <topology evidence="1">Single-pass membrane protein</topology>
    </subcellularLocation>
</comment>
<evidence type="ECO:0000256" key="7">
    <source>
        <dbReference type="ARBA" id="ARBA00022927"/>
    </source>
</evidence>
<proteinExistence type="inferred from homology"/>
<sequence length="118" mass="12515">MLDIIPALIAQAEAPSGAGGILGMAPILLMFVVIYFLMIRPQQKQAKKHRDYVAGLKKGDEVVTNSGIFGKIEAIEDTVVRLEIARDIKIRVLKSQIAGAQPGAADVAPGAPAPARKD</sequence>
<dbReference type="InterPro" id="IPR003849">
    <property type="entry name" value="Preprotein_translocase_YajC"/>
</dbReference>
<protein>
    <recommendedName>
        <fullName evidence="3">Sec translocon accessory complex subunit YajC</fullName>
    </recommendedName>
</protein>
<dbReference type="PANTHER" id="PTHR33909">
    <property type="entry name" value="SEC TRANSLOCON ACCESSORY COMPLEX SUBUNIT YAJC"/>
    <property type="match status" value="1"/>
</dbReference>
<keyword evidence="10 11" id="KW-0472">Membrane</keyword>
<gene>
    <name evidence="12" type="ORF">AKJ08_0271</name>
</gene>
<keyword evidence="6 11" id="KW-0812">Transmembrane</keyword>
<accession>A0A0K1P9U3</accession>
<evidence type="ECO:0000256" key="8">
    <source>
        <dbReference type="ARBA" id="ARBA00022989"/>
    </source>
</evidence>
<evidence type="ECO:0000313" key="13">
    <source>
        <dbReference type="Proteomes" id="UP000055590"/>
    </source>
</evidence>
<keyword evidence="4" id="KW-0813">Transport</keyword>
<dbReference type="GO" id="GO:0005886">
    <property type="term" value="C:plasma membrane"/>
    <property type="evidence" value="ECO:0007669"/>
    <property type="project" value="UniProtKB-SubCell"/>
</dbReference>
<dbReference type="NCBIfam" id="TIGR00739">
    <property type="entry name" value="yajC"/>
    <property type="match status" value="1"/>
</dbReference>
<evidence type="ECO:0000256" key="9">
    <source>
        <dbReference type="ARBA" id="ARBA00023010"/>
    </source>
</evidence>
<keyword evidence="8 11" id="KW-1133">Transmembrane helix</keyword>
<evidence type="ECO:0000256" key="5">
    <source>
        <dbReference type="ARBA" id="ARBA00022475"/>
    </source>
</evidence>
<dbReference type="KEGG" id="vin:AKJ08_0271"/>
<evidence type="ECO:0000256" key="2">
    <source>
        <dbReference type="ARBA" id="ARBA00006742"/>
    </source>
</evidence>
<evidence type="ECO:0000256" key="3">
    <source>
        <dbReference type="ARBA" id="ARBA00014962"/>
    </source>
</evidence>
<dbReference type="GO" id="GO:0015031">
    <property type="term" value="P:protein transport"/>
    <property type="evidence" value="ECO:0007669"/>
    <property type="project" value="UniProtKB-KW"/>
</dbReference>
<evidence type="ECO:0000256" key="11">
    <source>
        <dbReference type="SAM" id="Phobius"/>
    </source>
</evidence>
<dbReference type="PATRIC" id="fig|1391653.3.peg.282"/>
<evidence type="ECO:0000256" key="6">
    <source>
        <dbReference type="ARBA" id="ARBA00022692"/>
    </source>
</evidence>
<dbReference type="STRING" id="1391653.AKJ08_0271"/>
<keyword evidence="7" id="KW-0653">Protein transport</keyword>
<dbReference type="AlphaFoldDB" id="A0A0K1P9U3"/>
<name>A0A0K1P9U3_9BACT</name>
<evidence type="ECO:0000256" key="4">
    <source>
        <dbReference type="ARBA" id="ARBA00022448"/>
    </source>
</evidence>